<sequence length="479" mass="50528">MARRARAREILERSRVLLDRSRVAAAQLLDPPRQDGEGSEGTAIAALAQPLPARGGEQQQALVDMCANLALRDLNLVDTLLQELEKMEIDEEDEQRLGQLYRLDHLAARLRRNAENLRVLAGKEAGGPSTDALSLVDVVRGAMSSIDQYSRVTIGRVASLGVAGFAAEDISRLLAELLDNAANQSPPNAPVRVSAHLTDSGSVLLRIEDEGIGLPPERMDDLNRRLSPSETDVDDVIDDEAVRSMGLTVVRRLADRHKLTVSLANRLPSGTTATVLLPLALVTEVPDAMWSGNETVFYSQGPGLVEPAPEPPERSTGAISGQLPQRVPQQTGAAATPPPPAADTTAPVADTTAPAAEPAPVEEPPSPRPRPRPSSNATGGTTASGLPRRVSQSLKDASAAGAGSGAGSGTGDEPMSAPEDVLEDPVSMEESHDRLLADLDAFSDGEQLAAENADAGQDGEDTPRAKHRRLDDVGEESAE</sequence>
<keyword evidence="9" id="KW-0547">Nucleotide-binding</keyword>
<evidence type="ECO:0000256" key="4">
    <source>
        <dbReference type="ARBA" id="ARBA00022679"/>
    </source>
</evidence>
<dbReference type="EMBL" id="BAAALM010000002">
    <property type="protein sequence ID" value="GAA1193940.1"/>
    <property type="molecule type" value="Genomic_DNA"/>
</dbReference>
<dbReference type="InterPro" id="IPR036890">
    <property type="entry name" value="HATPase_C_sf"/>
</dbReference>
<keyword evidence="9" id="KW-0067">ATP-binding</keyword>
<evidence type="ECO:0000256" key="2">
    <source>
        <dbReference type="ARBA" id="ARBA00012438"/>
    </source>
</evidence>
<evidence type="ECO:0000256" key="1">
    <source>
        <dbReference type="ARBA" id="ARBA00000085"/>
    </source>
</evidence>
<feature type="compositionally biased region" description="Low complexity" evidence="7">
    <location>
        <begin position="342"/>
        <end position="359"/>
    </location>
</feature>
<dbReference type="PANTHER" id="PTHR44936:SF9">
    <property type="entry name" value="SENSOR PROTEIN CREC"/>
    <property type="match status" value="1"/>
</dbReference>
<feature type="compositionally biased region" description="Polar residues" evidence="7">
    <location>
        <begin position="376"/>
        <end position="395"/>
    </location>
</feature>
<proteinExistence type="predicted"/>
<gene>
    <name evidence="9" type="ORF">GCM10009675_05860</name>
</gene>
<dbReference type="PANTHER" id="PTHR44936">
    <property type="entry name" value="SENSOR PROTEIN CREC"/>
    <property type="match status" value="1"/>
</dbReference>
<keyword evidence="10" id="KW-1185">Reference proteome</keyword>
<keyword evidence="3" id="KW-0597">Phosphoprotein</keyword>
<comment type="caution">
    <text evidence="9">The sequence shown here is derived from an EMBL/GenBank/DDBJ whole genome shotgun (WGS) entry which is preliminary data.</text>
</comment>
<protein>
    <recommendedName>
        <fullName evidence="2">histidine kinase</fullName>
        <ecNumber evidence="2">2.7.13.3</ecNumber>
    </recommendedName>
</protein>
<feature type="region of interest" description="Disordered" evidence="7">
    <location>
        <begin position="301"/>
        <end position="320"/>
    </location>
</feature>
<evidence type="ECO:0000313" key="10">
    <source>
        <dbReference type="Proteomes" id="UP001500467"/>
    </source>
</evidence>
<feature type="region of interest" description="Disordered" evidence="7">
    <location>
        <begin position="328"/>
        <end position="479"/>
    </location>
</feature>
<dbReference type="SUPFAM" id="SSF55874">
    <property type="entry name" value="ATPase domain of HSP90 chaperone/DNA topoisomerase II/histidine kinase"/>
    <property type="match status" value="1"/>
</dbReference>
<dbReference type="InterPro" id="IPR003594">
    <property type="entry name" value="HATPase_dom"/>
</dbReference>
<dbReference type="Proteomes" id="UP001500467">
    <property type="component" value="Unassembled WGS sequence"/>
</dbReference>
<evidence type="ECO:0000259" key="8">
    <source>
        <dbReference type="PROSITE" id="PS50109"/>
    </source>
</evidence>
<keyword evidence="6" id="KW-0902">Two-component regulatory system</keyword>
<dbReference type="InterPro" id="IPR050980">
    <property type="entry name" value="2C_sensor_his_kinase"/>
</dbReference>
<comment type="catalytic activity">
    <reaction evidence="1">
        <text>ATP + protein L-histidine = ADP + protein N-phospho-L-histidine.</text>
        <dbReference type="EC" id="2.7.13.3"/>
    </reaction>
</comment>
<evidence type="ECO:0000256" key="3">
    <source>
        <dbReference type="ARBA" id="ARBA00022553"/>
    </source>
</evidence>
<evidence type="ECO:0000256" key="6">
    <source>
        <dbReference type="ARBA" id="ARBA00023012"/>
    </source>
</evidence>
<organism evidence="9 10">
    <name type="scientific">Prauserella alba</name>
    <dbReference type="NCBI Taxonomy" id="176898"/>
    <lineage>
        <taxon>Bacteria</taxon>
        <taxon>Bacillati</taxon>
        <taxon>Actinomycetota</taxon>
        <taxon>Actinomycetes</taxon>
        <taxon>Pseudonocardiales</taxon>
        <taxon>Pseudonocardiaceae</taxon>
        <taxon>Prauserella</taxon>
    </lineage>
</organism>
<keyword evidence="5" id="KW-0418">Kinase</keyword>
<evidence type="ECO:0000256" key="5">
    <source>
        <dbReference type="ARBA" id="ARBA00022777"/>
    </source>
</evidence>
<evidence type="ECO:0000256" key="7">
    <source>
        <dbReference type="SAM" id="MobiDB-lite"/>
    </source>
</evidence>
<evidence type="ECO:0000313" key="9">
    <source>
        <dbReference type="EMBL" id="GAA1193940.1"/>
    </source>
</evidence>
<dbReference type="Gene3D" id="3.30.565.10">
    <property type="entry name" value="Histidine kinase-like ATPase, C-terminal domain"/>
    <property type="match status" value="1"/>
</dbReference>
<dbReference type="SMART" id="SM00387">
    <property type="entry name" value="HATPase_c"/>
    <property type="match status" value="1"/>
</dbReference>
<feature type="compositionally biased region" description="Basic and acidic residues" evidence="7">
    <location>
        <begin position="461"/>
        <end position="472"/>
    </location>
</feature>
<dbReference type="Pfam" id="PF02518">
    <property type="entry name" value="HATPase_c"/>
    <property type="match status" value="1"/>
</dbReference>
<accession>A0ABP4FRH0</accession>
<dbReference type="InterPro" id="IPR005467">
    <property type="entry name" value="His_kinase_dom"/>
</dbReference>
<reference evidence="10" key="1">
    <citation type="journal article" date="2019" name="Int. J. Syst. Evol. Microbiol.">
        <title>The Global Catalogue of Microorganisms (GCM) 10K type strain sequencing project: providing services to taxonomists for standard genome sequencing and annotation.</title>
        <authorList>
            <consortium name="The Broad Institute Genomics Platform"/>
            <consortium name="The Broad Institute Genome Sequencing Center for Infectious Disease"/>
            <person name="Wu L."/>
            <person name="Ma J."/>
        </authorList>
    </citation>
    <scope>NUCLEOTIDE SEQUENCE [LARGE SCALE GENOMIC DNA]</scope>
    <source>
        <strain evidence="10">JCM 13022</strain>
    </source>
</reference>
<dbReference type="EC" id="2.7.13.3" evidence="2"/>
<keyword evidence="4" id="KW-0808">Transferase</keyword>
<dbReference type="GO" id="GO:0005524">
    <property type="term" value="F:ATP binding"/>
    <property type="evidence" value="ECO:0007669"/>
    <property type="project" value="UniProtKB-KW"/>
</dbReference>
<dbReference type="PROSITE" id="PS50109">
    <property type="entry name" value="HIS_KIN"/>
    <property type="match status" value="1"/>
</dbReference>
<name>A0ABP4FRH0_9PSEU</name>
<feature type="domain" description="Histidine kinase" evidence="8">
    <location>
        <begin position="170"/>
        <end position="281"/>
    </location>
</feature>